<dbReference type="PANTHER" id="PTHR15116">
    <property type="entry name" value="DNA-BINDING PROTEIN SATB FAMILY MEMBER"/>
    <property type="match status" value="1"/>
</dbReference>
<dbReference type="OrthoDB" id="10052721at2759"/>
<dbReference type="FunFam" id="1.10.10.60:FF:000169">
    <property type="entry name" value="DNA-binding protein SATB1"/>
    <property type="match status" value="2"/>
</dbReference>
<evidence type="ECO:0000256" key="1">
    <source>
        <dbReference type="ARBA" id="ARBA00022737"/>
    </source>
</evidence>
<dbReference type="SMART" id="SM00389">
    <property type="entry name" value="HOX"/>
    <property type="match status" value="2"/>
</dbReference>
<dbReference type="InterPro" id="IPR032392">
    <property type="entry name" value="ULD"/>
</dbReference>
<dbReference type="EMBL" id="OV696701">
    <property type="protein sequence ID" value="CAH1248000.1"/>
    <property type="molecule type" value="Genomic_DNA"/>
</dbReference>
<dbReference type="PROSITE" id="PS50071">
    <property type="entry name" value="HOMEOBOX_2"/>
    <property type="match status" value="2"/>
</dbReference>
<dbReference type="GO" id="GO:0005634">
    <property type="term" value="C:nucleus"/>
    <property type="evidence" value="ECO:0007669"/>
    <property type="project" value="UniProtKB-SubCell"/>
</dbReference>
<dbReference type="GO" id="GO:0006338">
    <property type="term" value="P:chromatin remodeling"/>
    <property type="evidence" value="ECO:0007669"/>
    <property type="project" value="InterPro"/>
</dbReference>
<gene>
    <name evidence="10" type="primary">SATB1</name>
    <name evidence="10" type="ORF">BLAG_LOCUS9504</name>
</gene>
<dbReference type="GO" id="GO:0000978">
    <property type="term" value="F:RNA polymerase II cis-regulatory region sequence-specific DNA binding"/>
    <property type="evidence" value="ECO:0007669"/>
    <property type="project" value="TreeGrafter"/>
</dbReference>
<dbReference type="InterPro" id="IPR009057">
    <property type="entry name" value="Homeodomain-like_sf"/>
</dbReference>
<dbReference type="GO" id="GO:0000981">
    <property type="term" value="F:DNA-binding transcription factor activity, RNA polymerase II-specific"/>
    <property type="evidence" value="ECO:0007669"/>
    <property type="project" value="TreeGrafter"/>
</dbReference>
<dbReference type="Pfam" id="PF16534">
    <property type="entry name" value="ULD"/>
    <property type="match status" value="1"/>
</dbReference>
<evidence type="ECO:0000256" key="2">
    <source>
        <dbReference type="ARBA" id="ARBA00022843"/>
    </source>
</evidence>
<evidence type="ECO:0000313" key="11">
    <source>
        <dbReference type="Proteomes" id="UP000838412"/>
    </source>
</evidence>
<organism evidence="10 11">
    <name type="scientific">Branchiostoma lanceolatum</name>
    <name type="common">Common lancelet</name>
    <name type="synonym">Amphioxus lanceolatum</name>
    <dbReference type="NCBI Taxonomy" id="7740"/>
    <lineage>
        <taxon>Eukaryota</taxon>
        <taxon>Metazoa</taxon>
        <taxon>Chordata</taxon>
        <taxon>Cephalochordata</taxon>
        <taxon>Leptocardii</taxon>
        <taxon>Amphioxiformes</taxon>
        <taxon>Branchiostomatidae</taxon>
        <taxon>Branchiostoma</taxon>
    </lineage>
</organism>
<feature type="domain" description="Homeobox" evidence="8">
    <location>
        <begin position="841"/>
        <end position="910"/>
    </location>
</feature>
<keyword evidence="11" id="KW-1185">Reference proteome</keyword>
<reference evidence="10" key="1">
    <citation type="submission" date="2022-01" db="EMBL/GenBank/DDBJ databases">
        <authorList>
            <person name="Braso-Vives M."/>
        </authorList>
    </citation>
    <scope>NUCLEOTIDE SEQUENCE</scope>
</reference>
<keyword evidence="2" id="KW-0832">Ubl conjugation</keyword>
<feature type="DNA-binding region" description="Homeobox" evidence="6">
    <location>
        <begin position="394"/>
        <end position="463"/>
    </location>
</feature>
<feature type="region of interest" description="Disordered" evidence="7">
    <location>
        <begin position="665"/>
        <end position="739"/>
    </location>
</feature>
<evidence type="ECO:0000313" key="10">
    <source>
        <dbReference type="EMBL" id="CAH1248000.1"/>
    </source>
</evidence>
<feature type="region of interest" description="Disordered" evidence="7">
    <location>
        <begin position="594"/>
        <end position="644"/>
    </location>
</feature>
<feature type="compositionally biased region" description="Low complexity" evidence="7">
    <location>
        <begin position="365"/>
        <end position="374"/>
    </location>
</feature>
<feature type="region of interest" description="Disordered" evidence="7">
    <location>
        <begin position="819"/>
        <end position="840"/>
    </location>
</feature>
<evidence type="ECO:0000256" key="7">
    <source>
        <dbReference type="SAM" id="MobiDB-lite"/>
    </source>
</evidence>
<name>A0A8J9Z6E2_BRALA</name>
<dbReference type="PROSITE" id="PS51982">
    <property type="entry name" value="CMP"/>
    <property type="match status" value="1"/>
</dbReference>
<dbReference type="Gene3D" id="1.10.10.60">
    <property type="entry name" value="Homeodomain-like"/>
    <property type="match status" value="2"/>
</dbReference>
<keyword evidence="5 6" id="KW-0539">Nucleus</keyword>
<feature type="region of interest" description="Disordered" evidence="7">
    <location>
        <begin position="1"/>
        <end position="26"/>
    </location>
</feature>
<dbReference type="Gene3D" id="3.10.20.710">
    <property type="entry name" value="SATB, ubiquitin-like oligomerisation domain"/>
    <property type="match status" value="1"/>
</dbReference>
<dbReference type="AlphaFoldDB" id="A0A8J9Z6E2"/>
<feature type="domain" description="CMP" evidence="9">
    <location>
        <begin position="102"/>
        <end position="200"/>
    </location>
</feature>
<evidence type="ECO:0000259" key="9">
    <source>
        <dbReference type="PROSITE" id="PS51982"/>
    </source>
</evidence>
<dbReference type="CDD" id="cd00086">
    <property type="entry name" value="homeodomain"/>
    <property type="match status" value="2"/>
</dbReference>
<keyword evidence="1" id="KW-0677">Repeat</keyword>
<feature type="compositionally biased region" description="Basic and acidic residues" evidence="7">
    <location>
        <begin position="675"/>
        <end position="684"/>
    </location>
</feature>
<feature type="compositionally biased region" description="Basic and acidic residues" evidence="7">
    <location>
        <begin position="725"/>
        <end position="736"/>
    </location>
</feature>
<feature type="region of interest" description="Disordered" evidence="7">
    <location>
        <begin position="755"/>
        <end position="774"/>
    </location>
</feature>
<protein>
    <submittedName>
        <fullName evidence="10">SATB1 protein</fullName>
    </submittedName>
</protein>
<dbReference type="InterPro" id="IPR001356">
    <property type="entry name" value="HD"/>
</dbReference>
<dbReference type="Proteomes" id="UP000838412">
    <property type="component" value="Chromosome 16"/>
</dbReference>
<feature type="region of interest" description="Disordered" evidence="7">
    <location>
        <begin position="357"/>
        <end position="393"/>
    </location>
</feature>
<dbReference type="InterPro" id="IPR038224">
    <property type="entry name" value="SATB_ULD_sf"/>
</dbReference>
<proteinExistence type="predicted"/>
<comment type="subcellular location">
    <subcellularLocation>
        <location evidence="6">Nucleus</location>
    </subcellularLocation>
</comment>
<sequence>MSSGSVSPECGRSSHRRKQTEPVKVVNSEEILMAPPPMQQYLHSPTPRNQHGGTQRSRAQHDGDTEHHTSHSHLFHHHQPTIRSQQPPRVMVSPNTSMKPGDRSLPIRCVIETTLDNGVIQEMESYAIIPCSTFFLDLVGVVLGKLGYSTVQSVVATGHMEVKNWKPLPFNAISDNPQATVGHVLGEVFHLAVLRIKLSRLRWETPVQEPQQETPLQTVAMPTMSPVQDQPASLLTSAPPPQQQSVIAAVSSVTNRQPVVMSSPPAKPRASEVSQRLEVSSPELDAATSSRIHQNHQVAIKLQGLLAHKPVNTLVSGNCPLTKTEIDQLMRGEFHAEIPLHKHKAFHEWYAKVTTPNKTSTNRDAAATHTATHSANKKLSGGSGGSHGPIKHRKRFRTTFSLEHEIPKLMAWFREDPRPDPMKINRYLQELNNSEVRKHQAPLRYQAVHIWFKNARAKYKKEGLYTPRHKNGFRRGSMIGPIGSLQMSGYSSNVTRIQPGPLSHSVLALQHARTVSIPVSAPTNVTPSSIPSQQIPTVVPMSMMGSPTLVSMVTSPGVASPAPTVGSLVTGVVNSIMASMSASEKGVPIGAHGSKVVVKDDPDMPKRSPLDNLDRDGVEKTMPSSDHNGNRHNDRGTLIAPEVEKRVLEDAPRVIVKTENVSAIPDEVSMEEEEESKHGAERSRKSSMCSFDEARSRSASPSERSTTSSISPTPLLKKAPAITPKSEEVVSSKDADTNDSVPVQVQVAASQYTQHNNQTMSATTSTSSGPTQLGNGVTGDQYTQHNNQTMSATTTSAGATQLGNGVTGDQYTQHNNQTMSATTTSAGPTQLGNGVTGKSSRATRRRLIINPVSELPKLQTWFNVNPKPSRSEMKKMTEELNASEWRRNQPFELKSVSIWFKNARAKVAKKEHSLDMDTSNDSF</sequence>
<feature type="compositionally biased region" description="Low complexity" evidence="7">
    <location>
        <begin position="697"/>
        <end position="714"/>
    </location>
</feature>
<evidence type="ECO:0000256" key="3">
    <source>
        <dbReference type="ARBA" id="ARBA00023125"/>
    </source>
</evidence>
<evidence type="ECO:0000259" key="8">
    <source>
        <dbReference type="PROSITE" id="PS50071"/>
    </source>
</evidence>
<feature type="compositionally biased region" description="Basic and acidic residues" evidence="7">
    <location>
        <begin position="59"/>
        <end position="69"/>
    </location>
</feature>
<feature type="domain" description="Homeobox" evidence="8">
    <location>
        <begin position="392"/>
        <end position="462"/>
    </location>
</feature>
<evidence type="ECO:0000256" key="4">
    <source>
        <dbReference type="ARBA" id="ARBA00023155"/>
    </source>
</evidence>
<keyword evidence="3 6" id="KW-0238">DNA-binding</keyword>
<dbReference type="SUPFAM" id="SSF46689">
    <property type="entry name" value="Homeodomain-like"/>
    <property type="match status" value="2"/>
</dbReference>
<evidence type="ECO:0000256" key="5">
    <source>
        <dbReference type="ARBA" id="ARBA00023242"/>
    </source>
</evidence>
<dbReference type="PANTHER" id="PTHR15116:SF16">
    <property type="entry name" value="DEFECTIVE PROVENTRICULUS, ISOFORM A"/>
    <property type="match status" value="1"/>
</dbReference>
<accession>A0A8J9Z6E2</accession>
<evidence type="ECO:0000256" key="6">
    <source>
        <dbReference type="PROSITE-ProRule" id="PRU00108"/>
    </source>
</evidence>
<feature type="compositionally biased region" description="Polar residues" evidence="7">
    <location>
        <begin position="41"/>
        <end position="57"/>
    </location>
</feature>
<feature type="DNA-binding region" description="Homeobox" evidence="6">
    <location>
        <begin position="843"/>
        <end position="911"/>
    </location>
</feature>
<keyword evidence="4 6" id="KW-0371">Homeobox</keyword>
<dbReference type="InterPro" id="IPR039673">
    <property type="entry name" value="SATB1/SATB2"/>
</dbReference>
<feature type="compositionally biased region" description="Basic and acidic residues" evidence="7">
    <location>
        <begin position="597"/>
        <end position="619"/>
    </location>
</feature>
<feature type="region of interest" description="Disordered" evidence="7">
    <location>
        <begin position="38"/>
        <end position="89"/>
    </location>
</feature>
<feature type="compositionally biased region" description="Basic residues" evidence="7">
    <location>
        <begin position="70"/>
        <end position="80"/>
    </location>
</feature>